<dbReference type="PANTHER" id="PTHR43065">
    <property type="entry name" value="SENSOR HISTIDINE KINASE"/>
    <property type="match status" value="1"/>
</dbReference>
<feature type="transmembrane region" description="Helical" evidence="9">
    <location>
        <begin position="33"/>
        <end position="52"/>
    </location>
</feature>
<evidence type="ECO:0000256" key="5">
    <source>
        <dbReference type="ARBA" id="ARBA00022741"/>
    </source>
</evidence>
<dbReference type="PANTHER" id="PTHR43065:SF10">
    <property type="entry name" value="PEROXIDE STRESS-ACTIVATED HISTIDINE KINASE MAK3"/>
    <property type="match status" value="1"/>
</dbReference>
<feature type="transmembrane region" description="Helical" evidence="9">
    <location>
        <begin position="58"/>
        <end position="79"/>
    </location>
</feature>
<dbReference type="Pfam" id="PF02518">
    <property type="entry name" value="HATPase_c"/>
    <property type="match status" value="1"/>
</dbReference>
<dbReference type="CDD" id="cd00082">
    <property type="entry name" value="HisKA"/>
    <property type="match status" value="1"/>
</dbReference>
<dbReference type="STRING" id="1882918.BCY86_03815"/>
<evidence type="ECO:0000256" key="8">
    <source>
        <dbReference type="ARBA" id="ARBA00023012"/>
    </source>
</evidence>
<evidence type="ECO:0000256" key="6">
    <source>
        <dbReference type="ARBA" id="ARBA00022777"/>
    </source>
</evidence>
<dbReference type="PRINTS" id="PR00344">
    <property type="entry name" value="BCTRLSENSOR"/>
</dbReference>
<dbReference type="AlphaFoldDB" id="A0A1L6MWH8"/>
<evidence type="ECO:0000256" key="2">
    <source>
        <dbReference type="ARBA" id="ARBA00012438"/>
    </source>
</evidence>
<name>A0A1L6MWH8_9BACT</name>
<dbReference type="InterPro" id="IPR005467">
    <property type="entry name" value="His_kinase_dom"/>
</dbReference>
<dbReference type="PROSITE" id="PS50109">
    <property type="entry name" value="HIS_KIN"/>
    <property type="match status" value="1"/>
</dbReference>
<dbReference type="EMBL" id="CP016908">
    <property type="protein sequence ID" value="APR99902.1"/>
    <property type="molecule type" value="Genomic_DNA"/>
</dbReference>
<reference evidence="11 12" key="1">
    <citation type="submission" date="2016-08" db="EMBL/GenBank/DDBJ databases">
        <title>Identification and validation of antigenic proteins from Pajaroellobacter abortibovis using de-novo genome sequence assembly and reverse vaccinology.</title>
        <authorList>
            <person name="Welly B.T."/>
            <person name="Miller M.R."/>
            <person name="Stott J.L."/>
            <person name="Blanchard M.T."/>
            <person name="Islas-Trejo A.D."/>
            <person name="O'Rourke S.M."/>
            <person name="Young A.E."/>
            <person name="Medrano J.F."/>
            <person name="Van Eenennaam A.L."/>
        </authorList>
    </citation>
    <scope>NUCLEOTIDE SEQUENCE [LARGE SCALE GENOMIC DNA]</scope>
    <source>
        <strain evidence="11 12">BTF92-0548A/99-0131</strain>
    </source>
</reference>
<dbReference type="Gene3D" id="1.10.287.130">
    <property type="match status" value="1"/>
</dbReference>
<dbReference type="EC" id="2.7.13.3" evidence="2"/>
<accession>A0A1L6MWH8</accession>
<protein>
    <recommendedName>
        <fullName evidence="2">histidine kinase</fullName>
        <ecNumber evidence="2">2.7.13.3</ecNumber>
    </recommendedName>
</protein>
<dbReference type="KEGG" id="pabo:BCY86_03815"/>
<dbReference type="InterPro" id="IPR003661">
    <property type="entry name" value="HisK_dim/P_dom"/>
</dbReference>
<dbReference type="RefSeq" id="WP_075276552.1">
    <property type="nucleotide sequence ID" value="NZ_CP016908.1"/>
</dbReference>
<keyword evidence="9" id="KW-1133">Transmembrane helix</keyword>
<comment type="catalytic activity">
    <reaction evidence="1">
        <text>ATP + protein L-histidine = ADP + protein N-phospho-L-histidine.</text>
        <dbReference type="EC" id="2.7.13.3"/>
    </reaction>
</comment>
<keyword evidence="3" id="KW-0597">Phosphoprotein</keyword>
<keyword evidence="5" id="KW-0547">Nucleotide-binding</keyword>
<keyword evidence="6" id="KW-0418">Kinase</keyword>
<dbReference type="InterPro" id="IPR004358">
    <property type="entry name" value="Sig_transdc_His_kin-like_C"/>
</dbReference>
<proteinExistence type="predicted"/>
<feature type="transmembrane region" description="Helical" evidence="9">
    <location>
        <begin position="178"/>
        <end position="199"/>
    </location>
</feature>
<evidence type="ECO:0000313" key="11">
    <source>
        <dbReference type="EMBL" id="APR99902.1"/>
    </source>
</evidence>
<dbReference type="OrthoDB" id="9785252at2"/>
<evidence type="ECO:0000256" key="1">
    <source>
        <dbReference type="ARBA" id="ARBA00000085"/>
    </source>
</evidence>
<organism evidence="11 12">
    <name type="scientific">Pajaroellobacter abortibovis</name>
    <dbReference type="NCBI Taxonomy" id="1882918"/>
    <lineage>
        <taxon>Bacteria</taxon>
        <taxon>Pseudomonadati</taxon>
        <taxon>Myxococcota</taxon>
        <taxon>Polyangia</taxon>
        <taxon>Polyangiales</taxon>
        <taxon>Polyangiaceae</taxon>
    </lineage>
</organism>
<dbReference type="GO" id="GO:0000155">
    <property type="term" value="F:phosphorelay sensor kinase activity"/>
    <property type="evidence" value="ECO:0007669"/>
    <property type="project" value="InterPro"/>
</dbReference>
<dbReference type="Gene3D" id="3.30.565.10">
    <property type="entry name" value="Histidine kinase-like ATPase, C-terminal domain"/>
    <property type="match status" value="1"/>
</dbReference>
<evidence type="ECO:0000256" key="7">
    <source>
        <dbReference type="ARBA" id="ARBA00022840"/>
    </source>
</evidence>
<keyword evidence="9" id="KW-0812">Transmembrane</keyword>
<feature type="domain" description="Histidine kinase" evidence="10">
    <location>
        <begin position="228"/>
        <end position="447"/>
    </location>
</feature>
<keyword evidence="4" id="KW-0808">Transferase</keyword>
<evidence type="ECO:0000313" key="12">
    <source>
        <dbReference type="Proteomes" id="UP000185544"/>
    </source>
</evidence>
<evidence type="ECO:0000256" key="4">
    <source>
        <dbReference type="ARBA" id="ARBA00022679"/>
    </source>
</evidence>
<evidence type="ECO:0000256" key="3">
    <source>
        <dbReference type="ARBA" id="ARBA00022553"/>
    </source>
</evidence>
<dbReference type="GO" id="GO:0005524">
    <property type="term" value="F:ATP binding"/>
    <property type="evidence" value="ECO:0007669"/>
    <property type="project" value="UniProtKB-KW"/>
</dbReference>
<dbReference type="Proteomes" id="UP000185544">
    <property type="component" value="Chromosome"/>
</dbReference>
<dbReference type="SUPFAM" id="SSF55874">
    <property type="entry name" value="ATPase domain of HSP90 chaperone/DNA topoisomerase II/histidine kinase"/>
    <property type="match status" value="1"/>
</dbReference>
<feature type="transmembrane region" description="Helical" evidence="9">
    <location>
        <begin position="118"/>
        <end position="140"/>
    </location>
</feature>
<evidence type="ECO:0000259" key="10">
    <source>
        <dbReference type="PROSITE" id="PS50109"/>
    </source>
</evidence>
<keyword evidence="12" id="KW-1185">Reference proteome</keyword>
<gene>
    <name evidence="11" type="ORF">BCY86_03815</name>
</gene>
<keyword evidence="9" id="KW-0472">Membrane</keyword>
<feature type="transmembrane region" description="Helical" evidence="9">
    <location>
        <begin position="145"/>
        <end position="162"/>
    </location>
</feature>
<evidence type="ECO:0000256" key="9">
    <source>
        <dbReference type="SAM" id="Phobius"/>
    </source>
</evidence>
<dbReference type="InterPro" id="IPR003594">
    <property type="entry name" value="HATPase_dom"/>
</dbReference>
<keyword evidence="8" id="KW-0902">Two-component regulatory system</keyword>
<sequence>MSSQVWELTAQGKASDVVLLSAPQVGLSWLVRIRWGAVASQLCVLVIVYGGLHWSLPVVPLFGLIGFNAICNVALWKWIKRVSLSVLLIVLILIFDSTTLTALLFFSGGPRNPFSVFYLVYVALAAVLLGPWGACCLFAITSLEFGSLFLTYSSFFLTAWGIEHEMGSHLSRHLQGMWIAYTMAAGFVAYFVSKVVGALRHREREVMRLQQAAAHAEKLASLSTLAAGAAHELGGPLGTIAVLARELEHSLKASALETRGGVYADMVGEALLIRQEVERCRTILEQMGRTARQTEGENLFWVSFDQLLQQIKKELGIAQFERLEVRGDRTAMLLVPPSALVQTLLILLRNAFEAHEQNQSAEFVVLTVAVLPHQVAFTVLDFGPGVSEEVIHRIGEPFFTTKAPGCGLGLGLFLATAFAHQWGGDLQLRNLERRGGTEFKLTLPFHENIPEERGIY</sequence>
<keyword evidence="7" id="KW-0067">ATP-binding</keyword>
<feature type="transmembrane region" description="Helical" evidence="9">
    <location>
        <begin position="86"/>
        <end position="106"/>
    </location>
</feature>
<dbReference type="InterPro" id="IPR036890">
    <property type="entry name" value="HATPase_C_sf"/>
</dbReference>
<dbReference type="SMART" id="SM00387">
    <property type="entry name" value="HATPase_c"/>
    <property type="match status" value="1"/>
</dbReference>